<proteinExistence type="inferred from homology"/>
<evidence type="ECO:0000313" key="10">
    <source>
        <dbReference type="Proteomes" id="UP001500751"/>
    </source>
</evidence>
<evidence type="ECO:0000256" key="3">
    <source>
        <dbReference type="ARBA" id="ARBA00022723"/>
    </source>
</evidence>
<keyword evidence="5" id="KW-0378">Hydrolase</keyword>
<keyword evidence="10" id="KW-1185">Reference proteome</keyword>
<accession>A0ABP5GU75</accession>
<comment type="similarity">
    <text evidence="2">Belongs to the AP endonuclease 2 family.</text>
</comment>
<keyword evidence="3" id="KW-0479">Metal-binding</keyword>
<dbReference type="Gene3D" id="3.20.20.150">
    <property type="entry name" value="Divalent-metal-dependent TIM barrel enzymes"/>
    <property type="match status" value="1"/>
</dbReference>
<evidence type="ECO:0000313" key="9">
    <source>
        <dbReference type="EMBL" id="GAA2057361.1"/>
    </source>
</evidence>
<dbReference type="InterPro" id="IPR013022">
    <property type="entry name" value="Xyl_isomerase-like_TIM-brl"/>
</dbReference>
<keyword evidence="7" id="KW-0234">DNA repair</keyword>
<evidence type="ECO:0000256" key="6">
    <source>
        <dbReference type="ARBA" id="ARBA00022833"/>
    </source>
</evidence>
<name>A0ABP5GU75_9ACTN</name>
<dbReference type="SUPFAM" id="SSF51658">
    <property type="entry name" value="Xylose isomerase-like"/>
    <property type="match status" value="1"/>
</dbReference>
<dbReference type="EMBL" id="BAAAQN010000067">
    <property type="protein sequence ID" value="GAA2057361.1"/>
    <property type="molecule type" value="Genomic_DNA"/>
</dbReference>
<dbReference type="PANTHER" id="PTHR21445">
    <property type="entry name" value="ENDONUCLEASE IV ENDODEOXYRIBONUCLEASE IV"/>
    <property type="match status" value="1"/>
</dbReference>
<feature type="domain" description="Xylose isomerase-like TIM barrel" evidence="8">
    <location>
        <begin position="15"/>
        <end position="259"/>
    </location>
</feature>
<dbReference type="NCBIfam" id="NF002198">
    <property type="entry name" value="PRK01060.1-3"/>
    <property type="match status" value="1"/>
</dbReference>
<dbReference type="InterPro" id="IPR018246">
    <property type="entry name" value="AP_endonuc_F2_Zn_BS"/>
</dbReference>
<dbReference type="SMART" id="SM00518">
    <property type="entry name" value="AP2Ec"/>
    <property type="match status" value="1"/>
</dbReference>
<dbReference type="Proteomes" id="UP001500751">
    <property type="component" value="Unassembled WGS sequence"/>
</dbReference>
<dbReference type="PROSITE" id="PS51432">
    <property type="entry name" value="AP_NUCLEASE_F2_4"/>
    <property type="match status" value="1"/>
</dbReference>
<comment type="caution">
    <text evidence="9">The sequence shown here is derived from an EMBL/GenBank/DDBJ whole genome shotgun (WGS) entry which is preliminary data.</text>
</comment>
<keyword evidence="4" id="KW-0227">DNA damage</keyword>
<keyword evidence="6" id="KW-0862">Zinc</keyword>
<evidence type="ECO:0000259" key="8">
    <source>
        <dbReference type="Pfam" id="PF01261"/>
    </source>
</evidence>
<evidence type="ECO:0000256" key="5">
    <source>
        <dbReference type="ARBA" id="ARBA00022801"/>
    </source>
</evidence>
<dbReference type="InterPro" id="IPR001719">
    <property type="entry name" value="AP_endonuc_2"/>
</dbReference>
<evidence type="ECO:0000256" key="2">
    <source>
        <dbReference type="ARBA" id="ARBA00005340"/>
    </source>
</evidence>
<organism evidence="9 10">
    <name type="scientific">Catenulispora yoronensis</name>
    <dbReference type="NCBI Taxonomy" id="450799"/>
    <lineage>
        <taxon>Bacteria</taxon>
        <taxon>Bacillati</taxon>
        <taxon>Actinomycetota</taxon>
        <taxon>Actinomycetes</taxon>
        <taxon>Catenulisporales</taxon>
        <taxon>Catenulisporaceae</taxon>
        <taxon>Catenulispora</taxon>
    </lineage>
</organism>
<comment type="cofactor">
    <cofactor evidence="1">
        <name>Zn(2+)</name>
        <dbReference type="ChEBI" id="CHEBI:29105"/>
    </cofactor>
</comment>
<dbReference type="PROSITE" id="PS00730">
    <property type="entry name" value="AP_NUCLEASE_F2_2"/>
    <property type="match status" value="1"/>
</dbReference>
<dbReference type="PANTHER" id="PTHR21445:SF0">
    <property type="entry name" value="APURINIC-APYRIMIDINIC ENDONUCLEASE"/>
    <property type="match status" value="1"/>
</dbReference>
<dbReference type="Pfam" id="PF01261">
    <property type="entry name" value="AP_endonuc_2"/>
    <property type="match status" value="1"/>
</dbReference>
<reference evidence="10" key="1">
    <citation type="journal article" date="2019" name="Int. J. Syst. Evol. Microbiol.">
        <title>The Global Catalogue of Microorganisms (GCM) 10K type strain sequencing project: providing services to taxonomists for standard genome sequencing and annotation.</title>
        <authorList>
            <consortium name="The Broad Institute Genomics Platform"/>
            <consortium name="The Broad Institute Genome Sequencing Center for Infectious Disease"/>
            <person name="Wu L."/>
            <person name="Ma J."/>
        </authorList>
    </citation>
    <scope>NUCLEOTIDE SEQUENCE [LARGE SCALE GENOMIC DNA]</scope>
    <source>
        <strain evidence="10">JCM 16014</strain>
    </source>
</reference>
<dbReference type="InterPro" id="IPR036237">
    <property type="entry name" value="Xyl_isomerase-like_sf"/>
</dbReference>
<evidence type="ECO:0000256" key="7">
    <source>
        <dbReference type="ARBA" id="ARBA00023204"/>
    </source>
</evidence>
<protein>
    <submittedName>
        <fullName evidence="9">Deoxyribonuclease IV</fullName>
    </submittedName>
</protein>
<gene>
    <name evidence="9" type="ORF">GCM10009839_78450</name>
</gene>
<dbReference type="RefSeq" id="WP_344670799.1">
    <property type="nucleotide sequence ID" value="NZ_BAAAQN010000067.1"/>
</dbReference>
<evidence type="ECO:0000256" key="1">
    <source>
        <dbReference type="ARBA" id="ARBA00001947"/>
    </source>
</evidence>
<evidence type="ECO:0000256" key="4">
    <source>
        <dbReference type="ARBA" id="ARBA00022763"/>
    </source>
</evidence>
<sequence length="262" mass="27509">MAMRIGSHVDQEDPVAEAVARGADTVQIFLGDPQSWKAPTVAYPGGAAALKAAAEAADLRLYVHSAYGINVASLNNRIRIPSRKLLQQTVTLAAEIGAHGVVVHGGHITAKDDPDAGFENWRKAVDQLEQHCPVFIENTAGGDHAMARRLDAIAKLWDAVGHSGVGVCLDTCHAFAGGIPLESAVADIKAITGRVDLIHANDSQGAFDSGLDRHANFGAGEIDPADLIAQVITEAGCDAICETPNGTEAQAVDIKFLRERVA</sequence>